<keyword evidence="3" id="KW-0808">Transferase</keyword>
<dbReference type="GO" id="GO:0046872">
    <property type="term" value="F:metal ion binding"/>
    <property type="evidence" value="ECO:0007669"/>
    <property type="project" value="UniProtKB-KW"/>
</dbReference>
<comment type="cofactor">
    <cofactor evidence="1">
        <name>Mg(2+)</name>
        <dbReference type="ChEBI" id="CHEBI:18420"/>
    </cofactor>
</comment>
<keyword evidence="4" id="KW-0548">Nucleotidyltransferase</keyword>
<evidence type="ECO:0000313" key="11">
    <source>
        <dbReference type="EMBL" id="PKV99369.1"/>
    </source>
</evidence>
<dbReference type="InterPro" id="IPR052038">
    <property type="entry name" value="Type-VII_TA_antitoxin"/>
</dbReference>
<protein>
    <recommendedName>
        <fullName evidence="10">Polymerase nucleotidyl transferase domain-containing protein</fullName>
    </recommendedName>
</protein>
<sequence>MTIDFDTLMPQLRALCEKYDVVELSVFGSVARGSDGPDSDVDLLYLLKPDTQIGLEFFGFQEELEDLLGRKVDVVPKKYLHWFIRDAVLAEAKDLHVAA</sequence>
<proteinExistence type="inferred from homology"/>
<evidence type="ECO:0000256" key="1">
    <source>
        <dbReference type="ARBA" id="ARBA00001946"/>
    </source>
</evidence>
<evidence type="ECO:0000256" key="6">
    <source>
        <dbReference type="ARBA" id="ARBA00022741"/>
    </source>
</evidence>
<evidence type="ECO:0000256" key="5">
    <source>
        <dbReference type="ARBA" id="ARBA00022723"/>
    </source>
</evidence>
<keyword evidence="2" id="KW-1277">Toxin-antitoxin system</keyword>
<dbReference type="PANTHER" id="PTHR33571">
    <property type="entry name" value="SSL8005 PROTEIN"/>
    <property type="match status" value="1"/>
</dbReference>
<dbReference type="CDD" id="cd05403">
    <property type="entry name" value="NT_KNTase_like"/>
    <property type="match status" value="1"/>
</dbReference>
<evidence type="ECO:0000256" key="2">
    <source>
        <dbReference type="ARBA" id="ARBA00022649"/>
    </source>
</evidence>
<evidence type="ECO:0000256" key="9">
    <source>
        <dbReference type="ARBA" id="ARBA00038276"/>
    </source>
</evidence>
<organism evidence="11 12">
    <name type="scientific">Nocardia fluminea</name>
    <dbReference type="NCBI Taxonomy" id="134984"/>
    <lineage>
        <taxon>Bacteria</taxon>
        <taxon>Bacillati</taxon>
        <taxon>Actinomycetota</taxon>
        <taxon>Actinomycetes</taxon>
        <taxon>Mycobacteriales</taxon>
        <taxon>Nocardiaceae</taxon>
        <taxon>Nocardia</taxon>
    </lineage>
</organism>
<dbReference type="EMBL" id="PJMW01000001">
    <property type="protein sequence ID" value="PKV99369.1"/>
    <property type="molecule type" value="Genomic_DNA"/>
</dbReference>
<dbReference type="SUPFAM" id="SSF81301">
    <property type="entry name" value="Nucleotidyltransferase"/>
    <property type="match status" value="1"/>
</dbReference>
<evidence type="ECO:0000259" key="10">
    <source>
        <dbReference type="Pfam" id="PF01909"/>
    </source>
</evidence>
<dbReference type="OrthoDB" id="9803128at2"/>
<dbReference type="Proteomes" id="UP000233766">
    <property type="component" value="Unassembled WGS sequence"/>
</dbReference>
<dbReference type="Pfam" id="PF01909">
    <property type="entry name" value="NTP_transf_2"/>
    <property type="match status" value="1"/>
</dbReference>
<evidence type="ECO:0000256" key="8">
    <source>
        <dbReference type="ARBA" id="ARBA00022842"/>
    </source>
</evidence>
<name>A0A2N3WZT6_9NOCA</name>
<dbReference type="AlphaFoldDB" id="A0A2N3WZT6"/>
<comment type="caution">
    <text evidence="11">The sequence shown here is derived from an EMBL/GenBank/DDBJ whole genome shotgun (WGS) entry which is preliminary data.</text>
</comment>
<evidence type="ECO:0000256" key="3">
    <source>
        <dbReference type="ARBA" id="ARBA00022679"/>
    </source>
</evidence>
<keyword evidence="6" id="KW-0547">Nucleotide-binding</keyword>
<keyword evidence="5" id="KW-0479">Metal-binding</keyword>
<evidence type="ECO:0000256" key="4">
    <source>
        <dbReference type="ARBA" id="ARBA00022695"/>
    </source>
</evidence>
<dbReference type="RefSeq" id="WP_101463650.1">
    <property type="nucleotide sequence ID" value="NZ_JBFAFS010000018.1"/>
</dbReference>
<evidence type="ECO:0000256" key="7">
    <source>
        <dbReference type="ARBA" id="ARBA00022840"/>
    </source>
</evidence>
<dbReference type="GO" id="GO:0005524">
    <property type="term" value="F:ATP binding"/>
    <property type="evidence" value="ECO:0007669"/>
    <property type="project" value="UniProtKB-KW"/>
</dbReference>
<evidence type="ECO:0000313" key="12">
    <source>
        <dbReference type="Proteomes" id="UP000233766"/>
    </source>
</evidence>
<reference evidence="11 12" key="1">
    <citation type="submission" date="2017-12" db="EMBL/GenBank/DDBJ databases">
        <title>Sequencing the genomes of 1000 Actinobacteria strains.</title>
        <authorList>
            <person name="Klenk H.-P."/>
        </authorList>
    </citation>
    <scope>NUCLEOTIDE SEQUENCE [LARGE SCALE GENOMIC DNA]</scope>
    <source>
        <strain evidence="11 12">DSM 44489</strain>
    </source>
</reference>
<comment type="similarity">
    <text evidence="9">Belongs to the MntA antitoxin family.</text>
</comment>
<keyword evidence="8" id="KW-0460">Magnesium</keyword>
<dbReference type="InterPro" id="IPR002934">
    <property type="entry name" value="Polymerase_NTP_transf_dom"/>
</dbReference>
<accession>A0A2N3WZT6</accession>
<keyword evidence="12" id="KW-1185">Reference proteome</keyword>
<feature type="domain" description="Polymerase nucleotidyl transferase" evidence="10">
    <location>
        <begin position="12"/>
        <end position="93"/>
    </location>
</feature>
<dbReference type="InterPro" id="IPR043519">
    <property type="entry name" value="NT_sf"/>
</dbReference>
<keyword evidence="7" id="KW-0067">ATP-binding</keyword>
<gene>
    <name evidence="11" type="ORF">ATK86_1417</name>
</gene>
<dbReference type="GO" id="GO:0016779">
    <property type="term" value="F:nucleotidyltransferase activity"/>
    <property type="evidence" value="ECO:0007669"/>
    <property type="project" value="UniProtKB-KW"/>
</dbReference>
<dbReference type="Gene3D" id="3.30.460.10">
    <property type="entry name" value="Beta Polymerase, domain 2"/>
    <property type="match status" value="1"/>
</dbReference>
<dbReference type="PANTHER" id="PTHR33571:SF12">
    <property type="entry name" value="BSL3053 PROTEIN"/>
    <property type="match status" value="1"/>
</dbReference>